<dbReference type="EMBL" id="NBSK02000008">
    <property type="protein sequence ID" value="KAJ0188981.1"/>
    <property type="molecule type" value="Genomic_DNA"/>
</dbReference>
<organism evidence="1 2">
    <name type="scientific">Lactuca sativa</name>
    <name type="common">Garden lettuce</name>
    <dbReference type="NCBI Taxonomy" id="4236"/>
    <lineage>
        <taxon>Eukaryota</taxon>
        <taxon>Viridiplantae</taxon>
        <taxon>Streptophyta</taxon>
        <taxon>Embryophyta</taxon>
        <taxon>Tracheophyta</taxon>
        <taxon>Spermatophyta</taxon>
        <taxon>Magnoliopsida</taxon>
        <taxon>eudicotyledons</taxon>
        <taxon>Gunneridae</taxon>
        <taxon>Pentapetalae</taxon>
        <taxon>asterids</taxon>
        <taxon>campanulids</taxon>
        <taxon>Asterales</taxon>
        <taxon>Asteraceae</taxon>
        <taxon>Cichorioideae</taxon>
        <taxon>Cichorieae</taxon>
        <taxon>Lactucinae</taxon>
        <taxon>Lactuca</taxon>
    </lineage>
</organism>
<evidence type="ECO:0000313" key="2">
    <source>
        <dbReference type="Proteomes" id="UP000235145"/>
    </source>
</evidence>
<proteinExistence type="predicted"/>
<comment type="caution">
    <text evidence="1">The sequence shown here is derived from an EMBL/GenBank/DDBJ whole genome shotgun (WGS) entry which is preliminary data.</text>
</comment>
<sequence length="140" mass="16332">MLSGLSEICLSTENAARQTLATGGSRLYSLRRIQVRIQIHLLDSSKYKYLIVRNVSELGCGDELRKLFEGYDSYHWTMKIVSHLLMFTGLSFIRSTMLELRKGSWMNQFLLEIGFKSHMHQSMRALVTQKRSWKVEEKKL</sequence>
<protein>
    <submittedName>
        <fullName evidence="1">Uncharacterized protein</fullName>
    </submittedName>
</protein>
<dbReference type="AlphaFoldDB" id="A0A9R1ULE8"/>
<gene>
    <name evidence="1" type="ORF">LSAT_V11C800450990</name>
</gene>
<dbReference type="Proteomes" id="UP000235145">
    <property type="component" value="Unassembled WGS sequence"/>
</dbReference>
<reference evidence="1 2" key="1">
    <citation type="journal article" date="2017" name="Nat. Commun.">
        <title>Genome assembly with in vitro proximity ligation data and whole-genome triplication in lettuce.</title>
        <authorList>
            <person name="Reyes-Chin-Wo S."/>
            <person name="Wang Z."/>
            <person name="Yang X."/>
            <person name="Kozik A."/>
            <person name="Arikit S."/>
            <person name="Song C."/>
            <person name="Xia L."/>
            <person name="Froenicke L."/>
            <person name="Lavelle D.O."/>
            <person name="Truco M.J."/>
            <person name="Xia R."/>
            <person name="Zhu S."/>
            <person name="Xu C."/>
            <person name="Xu H."/>
            <person name="Xu X."/>
            <person name="Cox K."/>
            <person name="Korf I."/>
            <person name="Meyers B.C."/>
            <person name="Michelmore R.W."/>
        </authorList>
    </citation>
    <scope>NUCLEOTIDE SEQUENCE [LARGE SCALE GENOMIC DNA]</scope>
    <source>
        <strain evidence="2">cv. Salinas</strain>
        <tissue evidence="1">Seedlings</tissue>
    </source>
</reference>
<accession>A0A9R1ULE8</accession>
<keyword evidence="2" id="KW-1185">Reference proteome</keyword>
<evidence type="ECO:0000313" key="1">
    <source>
        <dbReference type="EMBL" id="KAJ0188981.1"/>
    </source>
</evidence>
<name>A0A9R1ULE8_LACSA</name>